<protein>
    <submittedName>
        <fullName evidence="2">Uncharacterized protein</fullName>
    </submittedName>
</protein>
<feature type="region of interest" description="Disordered" evidence="1">
    <location>
        <begin position="138"/>
        <end position="171"/>
    </location>
</feature>
<feature type="compositionally biased region" description="Basic and acidic residues" evidence="1">
    <location>
        <begin position="248"/>
        <end position="265"/>
    </location>
</feature>
<evidence type="ECO:0000313" key="3">
    <source>
        <dbReference type="Proteomes" id="UP000236161"/>
    </source>
</evidence>
<organism evidence="2 3">
    <name type="scientific">Apostasia shenzhenica</name>
    <dbReference type="NCBI Taxonomy" id="1088818"/>
    <lineage>
        <taxon>Eukaryota</taxon>
        <taxon>Viridiplantae</taxon>
        <taxon>Streptophyta</taxon>
        <taxon>Embryophyta</taxon>
        <taxon>Tracheophyta</taxon>
        <taxon>Spermatophyta</taxon>
        <taxon>Magnoliopsida</taxon>
        <taxon>Liliopsida</taxon>
        <taxon>Asparagales</taxon>
        <taxon>Orchidaceae</taxon>
        <taxon>Apostasioideae</taxon>
        <taxon>Apostasia</taxon>
    </lineage>
</organism>
<accession>A0A2I0ABR3</accession>
<feature type="compositionally biased region" description="Polar residues" evidence="1">
    <location>
        <begin position="267"/>
        <end position="276"/>
    </location>
</feature>
<dbReference type="AlphaFoldDB" id="A0A2I0ABR3"/>
<dbReference type="EMBL" id="KZ452001">
    <property type="protein sequence ID" value="PKA52992.1"/>
    <property type="molecule type" value="Genomic_DNA"/>
</dbReference>
<feature type="compositionally biased region" description="Low complexity" evidence="1">
    <location>
        <begin position="41"/>
        <end position="53"/>
    </location>
</feature>
<gene>
    <name evidence="2" type="ORF">AXF42_Ash001973</name>
</gene>
<evidence type="ECO:0000313" key="2">
    <source>
        <dbReference type="EMBL" id="PKA52992.1"/>
    </source>
</evidence>
<feature type="region of interest" description="Disordered" evidence="1">
    <location>
        <begin position="247"/>
        <end position="277"/>
    </location>
</feature>
<proteinExistence type="predicted"/>
<feature type="compositionally biased region" description="Low complexity" evidence="1">
    <location>
        <begin position="77"/>
        <end position="88"/>
    </location>
</feature>
<feature type="compositionally biased region" description="Pro residues" evidence="1">
    <location>
        <begin position="54"/>
        <end position="76"/>
    </location>
</feature>
<sequence length="319" mass="34251">MSAQQWSPHPIIFLLPSPATHTATASAREKNLPQPPPRVPLPTLFSSLFSFPARPLPPPPSPLPTHPPSSVPPPDTLSPFPDSSSRRPFPSPAQLLKTYLSSVFSGGGAVAFRPLPCQPQTSPSSTFALLSIGRRRRFPANPPQPSWNSPDRPAHPPPPISLPTSQLASKLPGDELPTIISILPCVQSSSPPSDTFRLANDGERSDKSRCRGYPVLVAELQDDEGGPGLDHPGAFIAMTAGFHWPLRPRPESRARPEVTPADRRHCSTSIWDSSSCDEGDRPWETTVVVDHPATVAEMLQTRRGIALTQITAAPPLGGG</sequence>
<reference evidence="2 3" key="1">
    <citation type="journal article" date="2017" name="Nature">
        <title>The Apostasia genome and the evolution of orchids.</title>
        <authorList>
            <person name="Zhang G.Q."/>
            <person name="Liu K.W."/>
            <person name="Li Z."/>
            <person name="Lohaus R."/>
            <person name="Hsiao Y.Y."/>
            <person name="Niu S.C."/>
            <person name="Wang J.Y."/>
            <person name="Lin Y.C."/>
            <person name="Xu Q."/>
            <person name="Chen L.J."/>
            <person name="Yoshida K."/>
            <person name="Fujiwara S."/>
            <person name="Wang Z.W."/>
            <person name="Zhang Y.Q."/>
            <person name="Mitsuda N."/>
            <person name="Wang M."/>
            <person name="Liu G.H."/>
            <person name="Pecoraro L."/>
            <person name="Huang H.X."/>
            <person name="Xiao X.J."/>
            <person name="Lin M."/>
            <person name="Wu X.Y."/>
            <person name="Wu W.L."/>
            <person name="Chen Y.Y."/>
            <person name="Chang S.B."/>
            <person name="Sakamoto S."/>
            <person name="Ohme-Takagi M."/>
            <person name="Yagi M."/>
            <person name="Zeng S.J."/>
            <person name="Shen C.Y."/>
            <person name="Yeh C.M."/>
            <person name="Luo Y.B."/>
            <person name="Tsai W.C."/>
            <person name="Van de Peer Y."/>
            <person name="Liu Z.J."/>
        </authorList>
    </citation>
    <scope>NUCLEOTIDE SEQUENCE [LARGE SCALE GENOMIC DNA]</scope>
    <source>
        <strain evidence="3">cv. Shenzhen</strain>
        <tissue evidence="2">Stem</tissue>
    </source>
</reference>
<feature type="region of interest" description="Disordered" evidence="1">
    <location>
        <begin position="18"/>
        <end position="92"/>
    </location>
</feature>
<evidence type="ECO:0000256" key="1">
    <source>
        <dbReference type="SAM" id="MobiDB-lite"/>
    </source>
</evidence>
<name>A0A2I0ABR3_9ASPA</name>
<dbReference type="Proteomes" id="UP000236161">
    <property type="component" value="Unassembled WGS sequence"/>
</dbReference>
<keyword evidence="3" id="KW-1185">Reference proteome</keyword>